<evidence type="ECO:0000256" key="2">
    <source>
        <dbReference type="ARBA" id="ARBA00022630"/>
    </source>
</evidence>
<dbReference type="PANTHER" id="PTHR10961">
    <property type="entry name" value="PEROXISOMAL SARCOSINE OXIDASE"/>
    <property type="match status" value="1"/>
</dbReference>
<evidence type="ECO:0000256" key="4">
    <source>
        <dbReference type="ARBA" id="ARBA00023002"/>
    </source>
</evidence>
<dbReference type="Proteomes" id="UP001055804">
    <property type="component" value="Unassembled WGS sequence"/>
</dbReference>
<dbReference type="Pfam" id="PF01266">
    <property type="entry name" value="DAO"/>
    <property type="match status" value="1"/>
</dbReference>
<keyword evidence="4" id="KW-0560">Oxidoreductase</keyword>
<dbReference type="SUPFAM" id="SSF51905">
    <property type="entry name" value="FAD/NAD(P)-binding domain"/>
    <property type="match status" value="1"/>
</dbReference>
<dbReference type="Gene3D" id="3.50.50.60">
    <property type="entry name" value="FAD/NAD(P)-binding domain"/>
    <property type="match status" value="1"/>
</dbReference>
<protein>
    <submittedName>
        <fullName evidence="6">FAD-dependent oxidoreductase</fullName>
    </submittedName>
</protein>
<evidence type="ECO:0000313" key="6">
    <source>
        <dbReference type="EMBL" id="MCP1337639.1"/>
    </source>
</evidence>
<reference evidence="6" key="1">
    <citation type="submission" date="2022-06" db="EMBL/GenBank/DDBJ databases">
        <title>Isolation and Genomics of Futiania mangrovii gen. nov., sp. nov., a Rare and Metabolically-versatile member in the Class Alphaproteobacteria.</title>
        <authorList>
            <person name="Liu L."/>
            <person name="Huang W.-C."/>
            <person name="Pan J."/>
            <person name="Li J."/>
            <person name="Huang Y."/>
            <person name="Du H."/>
            <person name="Liu Y."/>
            <person name="Li M."/>
        </authorList>
    </citation>
    <scope>NUCLEOTIDE SEQUENCE</scope>
    <source>
        <strain evidence="6">FT118</strain>
    </source>
</reference>
<sequence length="376" mass="40230">MRAIVIGAGIMGLSAARALIQRGAEVTVLEQAASVPNEAGSSVDESRLIRYPYGAEAGYTAMVEDAFAAWDRVWQDIGRTHYTERGTLCLSFEDGDWTHRAEGLMCDRGITYSRRTGPELEGLYPQFDMGDIHAAFTTPTGGILEAREIVADLARWVAKRARIRMGAQVTDLDPGKGTVTLAGEGTLSADSLVIACGPWAAKLLPSLAPRAIPSRQVSVWLQVPDAWRDEWARAPLLIDIAPGRGFYAVPPNAQGQIKLGDHSFAMTGDPDADRAAAEAEVEAILALARQRIRDFGSYRVTASKACFYTVAPEERFVVEPLGEKAWVMAGFSGHGFKFGPLLGEAVAAAFHGAADADAIPRWAAGEAVAMPFAPGA</sequence>
<gene>
    <name evidence="6" type="ORF">NJQ99_14545</name>
</gene>
<dbReference type="Gene3D" id="3.30.9.10">
    <property type="entry name" value="D-Amino Acid Oxidase, subunit A, domain 2"/>
    <property type="match status" value="1"/>
</dbReference>
<dbReference type="GO" id="GO:0008115">
    <property type="term" value="F:sarcosine oxidase activity"/>
    <property type="evidence" value="ECO:0007669"/>
    <property type="project" value="TreeGrafter"/>
</dbReference>
<evidence type="ECO:0000256" key="1">
    <source>
        <dbReference type="ARBA" id="ARBA00001974"/>
    </source>
</evidence>
<feature type="domain" description="FAD dependent oxidoreductase" evidence="5">
    <location>
        <begin position="3"/>
        <end position="348"/>
    </location>
</feature>
<keyword evidence="7" id="KW-1185">Reference proteome</keyword>
<comment type="cofactor">
    <cofactor evidence="1">
        <name>FAD</name>
        <dbReference type="ChEBI" id="CHEBI:57692"/>
    </cofactor>
</comment>
<proteinExistence type="predicted"/>
<name>A0A9J6PLW0_9PROT</name>
<comment type="caution">
    <text evidence="6">The sequence shown here is derived from an EMBL/GenBank/DDBJ whole genome shotgun (WGS) entry which is preliminary data.</text>
</comment>
<keyword evidence="2" id="KW-0285">Flavoprotein</keyword>
<dbReference type="InterPro" id="IPR045170">
    <property type="entry name" value="MTOX"/>
</dbReference>
<evidence type="ECO:0000313" key="7">
    <source>
        <dbReference type="Proteomes" id="UP001055804"/>
    </source>
</evidence>
<dbReference type="GO" id="GO:0050660">
    <property type="term" value="F:flavin adenine dinucleotide binding"/>
    <property type="evidence" value="ECO:0007669"/>
    <property type="project" value="InterPro"/>
</dbReference>
<dbReference type="InterPro" id="IPR036188">
    <property type="entry name" value="FAD/NAD-bd_sf"/>
</dbReference>
<accession>A0A9J6PLW0</accession>
<dbReference type="AlphaFoldDB" id="A0A9J6PLW0"/>
<dbReference type="InterPro" id="IPR006076">
    <property type="entry name" value="FAD-dep_OxRdtase"/>
</dbReference>
<evidence type="ECO:0000259" key="5">
    <source>
        <dbReference type="Pfam" id="PF01266"/>
    </source>
</evidence>
<organism evidence="6 7">
    <name type="scientific">Futiania mangrovi</name>
    <dbReference type="NCBI Taxonomy" id="2959716"/>
    <lineage>
        <taxon>Bacteria</taxon>
        <taxon>Pseudomonadati</taxon>
        <taxon>Pseudomonadota</taxon>
        <taxon>Alphaproteobacteria</taxon>
        <taxon>Futianiales</taxon>
        <taxon>Futianiaceae</taxon>
        <taxon>Futiania</taxon>
    </lineage>
</organism>
<evidence type="ECO:0000256" key="3">
    <source>
        <dbReference type="ARBA" id="ARBA00022827"/>
    </source>
</evidence>
<dbReference type="SUPFAM" id="SSF54373">
    <property type="entry name" value="FAD-linked reductases, C-terminal domain"/>
    <property type="match status" value="1"/>
</dbReference>
<keyword evidence="3" id="KW-0274">FAD</keyword>
<dbReference type="RefSeq" id="WP_269333600.1">
    <property type="nucleotide sequence ID" value="NZ_JAMZFT010000003.1"/>
</dbReference>
<dbReference type="EMBL" id="JAMZFT010000003">
    <property type="protein sequence ID" value="MCP1337639.1"/>
    <property type="molecule type" value="Genomic_DNA"/>
</dbReference>
<dbReference type="PANTHER" id="PTHR10961:SF46">
    <property type="entry name" value="PEROXISOMAL SARCOSINE OXIDASE"/>
    <property type="match status" value="1"/>
</dbReference>